<reference evidence="1" key="2">
    <citation type="journal article" date="2024" name="Plant">
        <title>Genomic evolution and insights into agronomic trait innovations of Sesamum species.</title>
        <authorList>
            <person name="Miao H."/>
            <person name="Wang L."/>
            <person name="Qu L."/>
            <person name="Liu H."/>
            <person name="Sun Y."/>
            <person name="Le M."/>
            <person name="Wang Q."/>
            <person name="Wei S."/>
            <person name="Zheng Y."/>
            <person name="Lin W."/>
            <person name="Duan Y."/>
            <person name="Cao H."/>
            <person name="Xiong S."/>
            <person name="Wang X."/>
            <person name="Wei L."/>
            <person name="Li C."/>
            <person name="Ma Q."/>
            <person name="Ju M."/>
            <person name="Zhao R."/>
            <person name="Li G."/>
            <person name="Mu C."/>
            <person name="Tian Q."/>
            <person name="Mei H."/>
            <person name="Zhang T."/>
            <person name="Gao T."/>
            <person name="Zhang H."/>
        </authorList>
    </citation>
    <scope>NUCLEOTIDE SEQUENCE</scope>
    <source>
        <strain evidence="1">KEN1</strain>
    </source>
</reference>
<evidence type="ECO:0008006" key="2">
    <source>
        <dbReference type="Google" id="ProtNLM"/>
    </source>
</evidence>
<organism evidence="1">
    <name type="scientific">Sesamum latifolium</name>
    <dbReference type="NCBI Taxonomy" id="2727402"/>
    <lineage>
        <taxon>Eukaryota</taxon>
        <taxon>Viridiplantae</taxon>
        <taxon>Streptophyta</taxon>
        <taxon>Embryophyta</taxon>
        <taxon>Tracheophyta</taxon>
        <taxon>Spermatophyta</taxon>
        <taxon>Magnoliopsida</taxon>
        <taxon>eudicotyledons</taxon>
        <taxon>Gunneridae</taxon>
        <taxon>Pentapetalae</taxon>
        <taxon>asterids</taxon>
        <taxon>lamiids</taxon>
        <taxon>Lamiales</taxon>
        <taxon>Pedaliaceae</taxon>
        <taxon>Sesamum</taxon>
    </lineage>
</organism>
<evidence type="ECO:0000313" key="1">
    <source>
        <dbReference type="EMBL" id="KAL0444032.1"/>
    </source>
</evidence>
<proteinExistence type="predicted"/>
<name>A0AAW2WU16_9LAMI</name>
<sequence>MSKSPIVFSRNTPQLVRMEVATTLGVLMVDKHDNYLGLPLVLGKSKWAAFDRIKDRIWPKMQCWSAKNLCQVGCTVMIKSVLQAIPTYSMSCFKLPEMFLKEVESLLAAFFWKQEAGKTIH</sequence>
<gene>
    <name evidence="1" type="ORF">Slati_2125900</name>
</gene>
<reference evidence="1" key="1">
    <citation type="submission" date="2020-06" db="EMBL/GenBank/DDBJ databases">
        <authorList>
            <person name="Li T."/>
            <person name="Hu X."/>
            <person name="Zhang T."/>
            <person name="Song X."/>
            <person name="Zhang H."/>
            <person name="Dai N."/>
            <person name="Sheng W."/>
            <person name="Hou X."/>
            <person name="Wei L."/>
        </authorList>
    </citation>
    <scope>NUCLEOTIDE SEQUENCE</scope>
    <source>
        <strain evidence="1">KEN1</strain>
        <tissue evidence="1">Leaf</tissue>
    </source>
</reference>
<dbReference type="PANTHER" id="PTHR33116">
    <property type="entry name" value="REVERSE TRANSCRIPTASE ZINC-BINDING DOMAIN-CONTAINING PROTEIN-RELATED-RELATED"/>
    <property type="match status" value="1"/>
</dbReference>
<dbReference type="PANTHER" id="PTHR33116:SF86">
    <property type="entry name" value="REVERSE TRANSCRIPTASE DOMAIN-CONTAINING PROTEIN"/>
    <property type="match status" value="1"/>
</dbReference>
<comment type="caution">
    <text evidence="1">The sequence shown here is derived from an EMBL/GenBank/DDBJ whole genome shotgun (WGS) entry which is preliminary data.</text>
</comment>
<protein>
    <recommendedName>
        <fullName evidence="2">Reverse transcriptase</fullName>
    </recommendedName>
</protein>
<dbReference type="EMBL" id="JACGWN010000007">
    <property type="protein sequence ID" value="KAL0444032.1"/>
    <property type="molecule type" value="Genomic_DNA"/>
</dbReference>
<accession>A0AAW2WU16</accession>
<dbReference type="AlphaFoldDB" id="A0AAW2WU16"/>